<evidence type="ECO:0008006" key="7">
    <source>
        <dbReference type="Google" id="ProtNLM"/>
    </source>
</evidence>
<dbReference type="Proteomes" id="UP001168990">
    <property type="component" value="Unassembled WGS sequence"/>
</dbReference>
<dbReference type="PROSITE" id="PS50020">
    <property type="entry name" value="WW_DOMAIN_2"/>
    <property type="match status" value="1"/>
</dbReference>
<keyword evidence="1" id="KW-0862">Zinc</keyword>
<feature type="region of interest" description="Disordered" evidence="2">
    <location>
        <begin position="145"/>
        <end position="318"/>
    </location>
</feature>
<dbReference type="InterPro" id="IPR040427">
    <property type="entry name" value="Flacc"/>
</dbReference>
<feature type="region of interest" description="Disordered" evidence="2">
    <location>
        <begin position="865"/>
        <end position="1058"/>
    </location>
</feature>
<sequence>MSKSNIRKITVDPTKCNTDSRRPSVFERLGTKPVAVPATQITTDYCRNWASNGNCSYGKSCKYANTHTLISPSKRAKKDTPNASVVTTKEDPFKRVTSKIVKKTSHSPDLNLEEWNQTDLEYEDEKVLERRRQLLQRELELQMKKDKEVHGKDKIKHKKKVMSSSSSSHSSSSSSSSSSSTSDDSSSSSTSDSRKKLKKIKAKRHHSASSDYEEDKDRKRKLKLKRLSVKNDKTPVKKKRRIEVPTKKEIVSKTQKKSVIAVTRKHPAITKTRSPAPAVVAHVASTSKIKERNRSESPKAKARECDREQLRHHRKGRDLEDLNVKDLQKTSKIIDKTKELEKTRIRASEVEKMKLDERPKIRIKEKEHRSRTPPIERPRHQQQSKEIILAKSRRSRTPEKLLKTKRDTPPPRHQEKVIITTSSKSREMEKKEREMHKRDRSKEREEIRKNELIKSSRIASNVDDIHKKNINREMDDKSHLNERNRQKNREHRDKDHIVTRDDRIHARISGSTRSDPREKERDDIIERVRERPREREREKEPPIKPREREIPMISSVALNSGMDKISRYAREKERIKESIVAKDEKLNARDRRNEREREVRAAEIKLAERDKSSQRFEVKYDRTLEKDVATLHKPIERERIERFPRERSLERPSDSKTILPSREHLPDRETLYERGNRHRRINPRYERGGHSVVEHERKDIPPTAKMERGLPERRESPRRSLEVERTFDRGYSRLSTDHWSPQDDPPPRTIDYHLHEEERRKPPVETRTFNSPFNERRSRDDRPPPPPPPSRYAVQGERPFDEHHHPHYSGSDKLRPGTLRDESSSDNWEMHHDVEQHSSRDRVYPPTEWEEREWRPRTLWDRESLPRSEAHEEEWTPRYDSPMSEWKMNHANDSRKWENPRLHMRGGYGNDRLKEAEIIEGVHGKRRPPYGTPEIRDECASHGPKQTSLHGNMKEEPINKKLMELAEGRPRRSREKSADIVQKKQPPPPPPSLPPPTPKEKITEPKEPPQPIVESKRPCLEENISAHHTESDLSDISDDPDDILNMEDEEEPEVKKPVEIEKELEVKPVVKSPNEDIKITVNASPEQIVEEPTVLNKDKEELETPTVEDDNMHDETMDFEEISDGELEEDIKTSGKGLGDALGVDWESLVKESQPRRLMSHQDSAQCRWQCKAIFKRIGISVKYAKSDFMDKVKKKYDSDDKGEFLLNNIAMLHSALLREKITRDPGHNLLIPDDSLYRINDEDKYDDEGPDVLKAFTSLFDEAKQLLKQNS</sequence>
<feature type="compositionally biased region" description="Basic residues" evidence="2">
    <location>
        <begin position="218"/>
        <end position="228"/>
    </location>
</feature>
<keyword evidence="1" id="KW-0863">Zinc-finger</keyword>
<feature type="domain" description="WW" evidence="3">
    <location>
        <begin position="869"/>
        <end position="902"/>
    </location>
</feature>
<dbReference type="GO" id="GO:0016556">
    <property type="term" value="P:mRNA modification"/>
    <property type="evidence" value="ECO:0007669"/>
    <property type="project" value="InterPro"/>
</dbReference>
<protein>
    <recommendedName>
        <fullName evidence="7">Zinc finger CCCH domain-containing protein 13</fullName>
    </recommendedName>
</protein>
<feature type="compositionally biased region" description="Basic and acidic residues" evidence="2">
    <location>
        <begin position="288"/>
        <end position="309"/>
    </location>
</feature>
<dbReference type="PROSITE" id="PS50103">
    <property type="entry name" value="ZF_C3H1"/>
    <property type="match status" value="1"/>
</dbReference>
<evidence type="ECO:0000256" key="1">
    <source>
        <dbReference type="PROSITE-ProRule" id="PRU00723"/>
    </source>
</evidence>
<feature type="compositionally biased region" description="Basic and acidic residues" evidence="2">
    <location>
        <begin position="887"/>
        <end position="901"/>
    </location>
</feature>
<feature type="region of interest" description="Disordered" evidence="2">
    <location>
        <begin position="1"/>
        <end position="21"/>
    </location>
</feature>
<feature type="compositionally biased region" description="Basic and acidic residues" evidence="2">
    <location>
        <begin position="346"/>
        <end position="379"/>
    </location>
</feature>
<evidence type="ECO:0000259" key="4">
    <source>
        <dbReference type="PROSITE" id="PS50103"/>
    </source>
</evidence>
<feature type="compositionally biased region" description="Basic and acidic residues" evidence="2">
    <location>
        <begin position="683"/>
        <end position="731"/>
    </location>
</feature>
<dbReference type="EMBL" id="JAQQBS010000002">
    <property type="protein sequence ID" value="KAK0172021.1"/>
    <property type="molecule type" value="Genomic_DNA"/>
</dbReference>
<comment type="caution">
    <text evidence="5">The sequence shown here is derived from an EMBL/GenBank/DDBJ whole genome shotgun (WGS) entry which is preliminary data.</text>
</comment>
<proteinExistence type="predicted"/>
<evidence type="ECO:0000256" key="2">
    <source>
        <dbReference type="SAM" id="MobiDB-lite"/>
    </source>
</evidence>
<feature type="compositionally biased region" description="Basic and acidic residues" evidence="2">
    <location>
        <begin position="639"/>
        <end position="654"/>
    </location>
</feature>
<feature type="compositionally biased region" description="Basic residues" evidence="2">
    <location>
        <begin position="195"/>
        <end position="207"/>
    </location>
</feature>
<feature type="compositionally biased region" description="Basic and acidic residues" evidence="2">
    <location>
        <begin position="998"/>
        <end position="1007"/>
    </location>
</feature>
<feature type="compositionally biased region" description="Basic and acidic residues" evidence="2">
    <location>
        <begin position="242"/>
        <end position="251"/>
    </location>
</feature>
<keyword evidence="6" id="KW-1185">Reference proteome</keyword>
<feature type="compositionally biased region" description="Low complexity" evidence="2">
    <location>
        <begin position="163"/>
        <end position="191"/>
    </location>
</feature>
<feature type="compositionally biased region" description="Basic and acidic residues" evidence="2">
    <location>
        <begin position="798"/>
        <end position="843"/>
    </location>
</feature>
<feature type="compositionally biased region" description="Basic and acidic residues" evidence="2">
    <location>
        <begin position="424"/>
        <end position="454"/>
    </location>
</feature>
<reference evidence="5" key="2">
    <citation type="submission" date="2023-03" db="EMBL/GenBank/DDBJ databases">
        <authorList>
            <person name="Inwood S.N."/>
            <person name="Skelly J.G."/>
            <person name="Guhlin J."/>
            <person name="Harrop T.W.R."/>
            <person name="Goldson S.G."/>
            <person name="Dearden P.K."/>
        </authorList>
    </citation>
    <scope>NUCLEOTIDE SEQUENCE</scope>
    <source>
        <strain evidence="5">Irish</strain>
        <tissue evidence="5">Whole body</tissue>
    </source>
</reference>
<name>A0AA39FMB0_9HYME</name>
<feature type="compositionally biased region" description="Basic and acidic residues" evidence="2">
    <location>
        <begin position="463"/>
        <end position="505"/>
    </location>
</feature>
<feature type="zinc finger region" description="C3H1-type" evidence="1">
    <location>
        <begin position="40"/>
        <end position="70"/>
    </location>
</feature>
<evidence type="ECO:0000313" key="6">
    <source>
        <dbReference type="Proteomes" id="UP001168990"/>
    </source>
</evidence>
<accession>A0AA39FMB0</accession>
<dbReference type="GO" id="GO:0036396">
    <property type="term" value="C:RNA N6-methyladenosine methyltransferase complex"/>
    <property type="evidence" value="ECO:0007669"/>
    <property type="project" value="InterPro"/>
</dbReference>
<feature type="domain" description="C3H1-type" evidence="4">
    <location>
        <begin position="40"/>
        <end position="70"/>
    </location>
</feature>
<feature type="compositionally biased region" description="Basic and acidic residues" evidence="2">
    <location>
        <begin position="514"/>
        <end position="550"/>
    </location>
</feature>
<dbReference type="PANTHER" id="PTHR38563:SF1">
    <property type="entry name" value="FL(2)D-ASSOCIATED COMPLEX COMPONENT"/>
    <property type="match status" value="1"/>
</dbReference>
<gene>
    <name evidence="5" type="ORF">PV328_005396</name>
</gene>
<feature type="compositionally biased region" description="Basic and acidic residues" evidence="2">
    <location>
        <begin position="911"/>
        <end position="923"/>
    </location>
</feature>
<feature type="region of interest" description="Disordered" evidence="2">
    <location>
        <begin position="639"/>
        <end position="849"/>
    </location>
</feature>
<feature type="compositionally biased region" description="Basic and acidic residues" evidence="2">
    <location>
        <begin position="1014"/>
        <end position="1031"/>
    </location>
</feature>
<evidence type="ECO:0000259" key="3">
    <source>
        <dbReference type="PROSITE" id="PS50020"/>
    </source>
</evidence>
<dbReference type="PANTHER" id="PTHR38563">
    <property type="entry name" value="FL(2)D-ASSOCIATED COMPLEX COMPONENT"/>
    <property type="match status" value="1"/>
</dbReference>
<feature type="compositionally biased region" description="Low complexity" evidence="2">
    <location>
        <begin position="275"/>
        <end position="284"/>
    </location>
</feature>
<feature type="compositionally biased region" description="Basic and acidic residues" evidence="2">
    <location>
        <begin position="774"/>
        <end position="783"/>
    </location>
</feature>
<organism evidence="5 6">
    <name type="scientific">Microctonus aethiopoides</name>
    <dbReference type="NCBI Taxonomy" id="144406"/>
    <lineage>
        <taxon>Eukaryota</taxon>
        <taxon>Metazoa</taxon>
        <taxon>Ecdysozoa</taxon>
        <taxon>Arthropoda</taxon>
        <taxon>Hexapoda</taxon>
        <taxon>Insecta</taxon>
        <taxon>Pterygota</taxon>
        <taxon>Neoptera</taxon>
        <taxon>Endopterygota</taxon>
        <taxon>Hymenoptera</taxon>
        <taxon>Apocrita</taxon>
        <taxon>Ichneumonoidea</taxon>
        <taxon>Braconidae</taxon>
        <taxon>Euphorinae</taxon>
        <taxon>Microctonus</taxon>
    </lineage>
</organism>
<keyword evidence="1" id="KW-0479">Metal-binding</keyword>
<dbReference type="InterPro" id="IPR001202">
    <property type="entry name" value="WW_dom"/>
</dbReference>
<feature type="compositionally biased region" description="Pro residues" evidence="2">
    <location>
        <begin position="985"/>
        <end position="997"/>
    </location>
</feature>
<feature type="compositionally biased region" description="Basic and acidic residues" evidence="2">
    <location>
        <begin position="396"/>
        <end position="416"/>
    </location>
</feature>
<dbReference type="AlphaFoldDB" id="A0AA39FMB0"/>
<evidence type="ECO:0000313" key="5">
    <source>
        <dbReference type="EMBL" id="KAK0172021.1"/>
    </source>
</evidence>
<feature type="compositionally biased region" description="Basic and acidic residues" evidence="2">
    <location>
        <begin position="952"/>
        <end position="982"/>
    </location>
</feature>
<feature type="compositionally biased region" description="Basic and acidic residues" evidence="2">
    <location>
        <begin position="750"/>
        <end position="764"/>
    </location>
</feature>
<feature type="compositionally biased region" description="Basic and acidic residues" evidence="2">
    <location>
        <begin position="865"/>
        <end position="877"/>
    </location>
</feature>
<feature type="compositionally biased region" description="Basic and acidic residues" evidence="2">
    <location>
        <begin position="661"/>
        <end position="675"/>
    </location>
</feature>
<dbReference type="InterPro" id="IPR000571">
    <property type="entry name" value="Znf_CCCH"/>
</dbReference>
<reference evidence="5" key="1">
    <citation type="journal article" date="2023" name="bioRxiv">
        <title>Scaffold-level genome assemblies of two parasitoid biocontrol wasps reveal the parthenogenesis mechanism and an associated novel virus.</title>
        <authorList>
            <person name="Inwood S."/>
            <person name="Skelly J."/>
            <person name="Guhlin J."/>
            <person name="Harrop T."/>
            <person name="Goldson S."/>
            <person name="Dearden P."/>
        </authorList>
    </citation>
    <scope>NUCLEOTIDE SEQUENCE</scope>
    <source>
        <strain evidence="5">Irish</strain>
        <tissue evidence="5">Whole body</tissue>
    </source>
</reference>
<feature type="compositionally biased region" description="Acidic residues" evidence="2">
    <location>
        <begin position="1032"/>
        <end position="1052"/>
    </location>
</feature>
<dbReference type="GO" id="GO:0008270">
    <property type="term" value="F:zinc ion binding"/>
    <property type="evidence" value="ECO:0007669"/>
    <property type="project" value="UniProtKB-KW"/>
</dbReference>
<feature type="region of interest" description="Disordered" evidence="2">
    <location>
        <begin position="346"/>
        <end position="551"/>
    </location>
</feature>